<dbReference type="PROSITE" id="PS51318">
    <property type="entry name" value="TAT"/>
    <property type="match status" value="1"/>
</dbReference>
<dbReference type="RefSeq" id="WP_274687656.1">
    <property type="nucleotide sequence ID" value="NZ_JAPMOU010000004.1"/>
</dbReference>
<dbReference type="Proteomes" id="UP001528823">
    <property type="component" value="Unassembled WGS sequence"/>
</dbReference>
<dbReference type="SUPFAM" id="SSF51905">
    <property type="entry name" value="FAD/NAD(P)-binding domain"/>
    <property type="match status" value="1"/>
</dbReference>
<dbReference type="InterPro" id="IPR036188">
    <property type="entry name" value="FAD/NAD-bd_sf"/>
</dbReference>
<dbReference type="PANTHER" id="PTHR42923">
    <property type="entry name" value="PROTOPORPHYRINOGEN OXIDASE"/>
    <property type="match status" value="1"/>
</dbReference>
<name>A0ABT5U774_9GAMM</name>
<reference evidence="1 2" key="1">
    <citation type="submission" date="2022-11" db="EMBL/GenBank/DDBJ databases">
        <title>Spartinivicinus poritis sp. nov., isolated from scleractinian coral Porites lutea.</title>
        <authorList>
            <person name="Zhang G."/>
            <person name="Cai L."/>
            <person name="Wei Q."/>
        </authorList>
    </citation>
    <scope>NUCLEOTIDE SEQUENCE [LARGE SCALE GENOMIC DNA]</scope>
    <source>
        <strain evidence="1 2">A2-2</strain>
    </source>
</reference>
<organism evidence="1 2">
    <name type="scientific">Spartinivicinus poritis</name>
    <dbReference type="NCBI Taxonomy" id="2994640"/>
    <lineage>
        <taxon>Bacteria</taxon>
        <taxon>Pseudomonadati</taxon>
        <taxon>Pseudomonadota</taxon>
        <taxon>Gammaproteobacteria</taxon>
        <taxon>Oceanospirillales</taxon>
        <taxon>Zooshikellaceae</taxon>
        <taxon>Spartinivicinus</taxon>
    </lineage>
</organism>
<dbReference type="Pfam" id="PF13450">
    <property type="entry name" value="NAD_binding_8"/>
    <property type="match status" value="1"/>
</dbReference>
<sequence length="632" mass="70206">MSITRRDFLNGVLLSTTVAPLTQLGVLGVSGSASAGELVDYPPSKTGMRGSQPGSYDSAHSVAWAGKKDFGTPDQLKEEYDLIIVGAGISGLSAAYFYQKQLGNKARILLLDNHDDFGGHARRNEFTINGQMRLGYGGTQSIENPGSYSKVAKQLLKELGIEPLFFEKAYKKDFFKRNNLQGVTYFNKSAYGKDAIVPFVFKELAEFMTGIKGNAIDAEQAIKQMPLSEQGRQQLLRLATGKPKKLLTMSVEKQAKYLHNTSYYQFVQDEYGVTDPLVLRLLRYMIADDWAMGTDTLSVYEAVDSGCPGIDADQMYEILEAAGEDLGDDEEEDYIYHFPDGNASIARALVRQLIPGVASGKTMEDLVTTRFHYDRLDRPSSLVRLRLNSTVYNVKREANGVTVSYVNNNKAFEVKSKHCVMACYNMMIPHLVPQLPKAQKEALSELVKMPLIYSTVLLKNWQAVQKQGLAVAYCPGNFHTIVQVDYPVDIGSYRHSATPDMPMSLTMIAVPMGKVGQPVKEQFKAGRRELLRITYAQFEKEIKDHLNGMLGPAGFDADRDIEAITINRWGHGYSYYYSDLNEGDDFEENGPHIKGRKPFGPITIANADSGGDAYTDIAIDQAHRAVGELFIK</sequence>
<dbReference type="InterPro" id="IPR050464">
    <property type="entry name" value="Zeta_carotene_desat/Oxidored"/>
</dbReference>
<dbReference type="InterPro" id="IPR006311">
    <property type="entry name" value="TAT_signal"/>
</dbReference>
<gene>
    <name evidence="1" type="ORF">ORQ98_04865</name>
</gene>
<evidence type="ECO:0000313" key="2">
    <source>
        <dbReference type="Proteomes" id="UP001528823"/>
    </source>
</evidence>
<accession>A0ABT5U774</accession>
<proteinExistence type="predicted"/>
<protein>
    <submittedName>
        <fullName evidence="1">FAD-dependent oxidoreductase</fullName>
    </submittedName>
</protein>
<dbReference type="Gene3D" id="3.50.50.60">
    <property type="entry name" value="FAD/NAD(P)-binding domain"/>
    <property type="match status" value="1"/>
</dbReference>
<evidence type="ECO:0000313" key="1">
    <source>
        <dbReference type="EMBL" id="MDE1461293.1"/>
    </source>
</evidence>
<comment type="caution">
    <text evidence="1">The sequence shown here is derived from an EMBL/GenBank/DDBJ whole genome shotgun (WGS) entry which is preliminary data.</text>
</comment>
<dbReference type="EMBL" id="JAPMOU010000004">
    <property type="protein sequence ID" value="MDE1461293.1"/>
    <property type="molecule type" value="Genomic_DNA"/>
</dbReference>
<dbReference type="PANTHER" id="PTHR42923:SF3">
    <property type="entry name" value="PROTOPORPHYRINOGEN OXIDASE"/>
    <property type="match status" value="1"/>
</dbReference>
<keyword evidence="2" id="KW-1185">Reference proteome</keyword>